<protein>
    <submittedName>
        <fullName evidence="2">Uncharacterized protein</fullName>
    </submittedName>
</protein>
<keyword evidence="3" id="KW-1185">Reference proteome</keyword>
<sequence>MVAPGQISDEIGDKHEAGGRGGNGQCGPTKLYPRWIDNSSEIMPPQLDTVMFCKKYRLNNDIRDLLMNRGCHSIDSLFAASQGGVDFSSGKAAELRWALRRMLLGKVFSDLERAQKRLSPQVSSTGEGPVLFCLYGGSGGRGGTGDKKGGSGGVGGSASYPGCVLVWSIFRSSGSLDALQGGKHDIIVHDIRGGIGGNGSHDGIDGAVGKPSLSTRFIPHGNEIGTSNQACVLTGYEFHGGTGGEGGKGYDTGGDGGTGEAPTLSTLIVPLDDEIRLRVPYRKLKVLGFSSRLCQLLEEQGFETVGGLLEAFDIDFRKPHFKLGHIFTVKAALKDFIAVVTETRRTQDRHGEDRHDEDNRPGSSQILHKPMQPPRGKENRPGDSNIPQQPMKTKENTPRHSHILHKSFFSIANECPRLLIPTQMQIHNGLPHIPSNQSAASLAILVELYRQHSRAENDREPEVPPESFRAYLLCLPSTISAVDVPIIFKVLHSLGILLELPLGASHDETLLTPRLDIEIATQVTLIEVDSVAAPESAEATLRSLSEWISRCSEQTA</sequence>
<reference evidence="2" key="1">
    <citation type="submission" date="2020-05" db="EMBL/GenBank/DDBJ databases">
        <title>Mycena genomes resolve the evolution of fungal bioluminescence.</title>
        <authorList>
            <person name="Tsai I.J."/>
        </authorList>
    </citation>
    <scope>NUCLEOTIDE SEQUENCE</scope>
    <source>
        <strain evidence="2">160909Yilan</strain>
    </source>
</reference>
<feature type="region of interest" description="Disordered" evidence="1">
    <location>
        <begin position="1"/>
        <end position="26"/>
    </location>
</feature>
<feature type="region of interest" description="Disordered" evidence="1">
    <location>
        <begin position="344"/>
        <end position="399"/>
    </location>
</feature>
<organism evidence="2 3">
    <name type="scientific">Mycena sanguinolenta</name>
    <dbReference type="NCBI Taxonomy" id="230812"/>
    <lineage>
        <taxon>Eukaryota</taxon>
        <taxon>Fungi</taxon>
        <taxon>Dikarya</taxon>
        <taxon>Basidiomycota</taxon>
        <taxon>Agaricomycotina</taxon>
        <taxon>Agaricomycetes</taxon>
        <taxon>Agaricomycetidae</taxon>
        <taxon>Agaricales</taxon>
        <taxon>Marasmiineae</taxon>
        <taxon>Mycenaceae</taxon>
        <taxon>Mycena</taxon>
    </lineage>
</organism>
<feature type="compositionally biased region" description="Basic and acidic residues" evidence="1">
    <location>
        <begin position="344"/>
        <end position="360"/>
    </location>
</feature>
<evidence type="ECO:0000256" key="1">
    <source>
        <dbReference type="SAM" id="MobiDB-lite"/>
    </source>
</evidence>
<dbReference type="Proteomes" id="UP000623467">
    <property type="component" value="Unassembled WGS sequence"/>
</dbReference>
<gene>
    <name evidence="2" type="ORF">MSAN_01983300</name>
</gene>
<proteinExistence type="predicted"/>
<dbReference type="AlphaFoldDB" id="A0A8H6XNG8"/>
<dbReference type="EMBL" id="JACAZH010000023">
    <property type="protein sequence ID" value="KAF7343627.1"/>
    <property type="molecule type" value="Genomic_DNA"/>
</dbReference>
<evidence type="ECO:0000313" key="3">
    <source>
        <dbReference type="Proteomes" id="UP000623467"/>
    </source>
</evidence>
<accession>A0A8H6XNG8</accession>
<evidence type="ECO:0000313" key="2">
    <source>
        <dbReference type="EMBL" id="KAF7343627.1"/>
    </source>
</evidence>
<name>A0A8H6XNG8_9AGAR</name>
<comment type="caution">
    <text evidence="2">The sequence shown here is derived from an EMBL/GenBank/DDBJ whole genome shotgun (WGS) entry which is preliminary data.</text>
</comment>